<accession>A0A0A7G2V4</accession>
<proteinExistence type="predicted"/>
<evidence type="ECO:0000313" key="2">
    <source>
        <dbReference type="Proteomes" id="UP000030635"/>
    </source>
</evidence>
<geneLocation type="plasmid" evidence="1 2">
    <name>pCBJ</name>
</geneLocation>
<dbReference type="Proteomes" id="UP000030635">
    <property type="component" value="Plasmid pCBJ"/>
</dbReference>
<reference evidence="1 2" key="1">
    <citation type="journal article" date="2015" name="Infect. Genet. Evol.">
        <title>Genomic sequences of six botulinum neurotoxin-producing strains representing three clostridial species illustrate the mobility and diversity of botulinum neurotoxin genes.</title>
        <authorList>
            <person name="Smith T.J."/>
            <person name="Hill K.K."/>
            <person name="Xie G."/>
            <person name="Foley B.T."/>
            <person name="Williamson C.H."/>
            <person name="Foster J.T."/>
            <person name="Johnson S.L."/>
            <person name="Chertkov O."/>
            <person name="Teshima H."/>
            <person name="Gibbons H.S."/>
            <person name="Johnsky L.A."/>
            <person name="Karavis M.A."/>
            <person name="Smith L.A."/>
        </authorList>
    </citation>
    <scope>NUCLEOTIDE SEQUENCE [LARGE SCALE GENOMIC DNA]</scope>
    <source>
        <strain evidence="1">Sullivan</strain>
        <plasmid evidence="2">Plasmid pCBJ</plasmid>
    </source>
</reference>
<dbReference type="EMBL" id="CP006906">
    <property type="protein sequence ID" value="AIY85306.1"/>
    <property type="molecule type" value="Genomic_DNA"/>
</dbReference>
<sequence length="108" mass="12337">MDEHKQDKMINIRENILDAIITDIGLIEVESKRKGNNTILEISIDAANGIHRNISSIVINDSGKIYSELYNFKDNSPICTFNCGNGISTYEEEDLKNTLLEEKYFNEH</sequence>
<name>A0A0A7G2V4_9CLOT</name>
<protein>
    <submittedName>
        <fullName evidence="1">Uncharacterized protein</fullName>
    </submittedName>
</protein>
<dbReference type="AlphaFoldDB" id="A0A0A7G2V4"/>
<evidence type="ECO:0000313" key="1">
    <source>
        <dbReference type="EMBL" id="AIY85306.1"/>
    </source>
</evidence>
<organism evidence="1 2">
    <name type="scientific">Clostridium baratii str. Sullivan</name>
    <dbReference type="NCBI Taxonomy" id="1415775"/>
    <lineage>
        <taxon>Bacteria</taxon>
        <taxon>Bacillati</taxon>
        <taxon>Bacillota</taxon>
        <taxon>Clostridia</taxon>
        <taxon>Eubacteriales</taxon>
        <taxon>Clostridiaceae</taxon>
        <taxon>Clostridium</taxon>
    </lineage>
</organism>
<keyword evidence="2" id="KW-1185">Reference proteome</keyword>
<gene>
    <name evidence="1" type="ORF">U729_3228</name>
</gene>
<keyword evidence="1" id="KW-0614">Plasmid</keyword>
<dbReference type="KEGG" id="cbv:U729_3228"/>
<dbReference type="RefSeq" id="WP_040113775.1">
    <property type="nucleotide sequence ID" value="NZ_CP006906.1"/>
</dbReference>
<dbReference type="HOGENOM" id="CLU_2192380_0_0_9"/>